<name>A0A3B0TM78_9ZZZZ</name>
<dbReference type="EMBL" id="UOEP01000020">
    <property type="protein sequence ID" value="VAW13319.1"/>
    <property type="molecule type" value="Genomic_DNA"/>
</dbReference>
<proteinExistence type="predicted"/>
<accession>A0A3B0TM78</accession>
<gene>
    <name evidence="1" type="ORF">MNBD_BACTEROID01-1901</name>
</gene>
<organism evidence="1">
    <name type="scientific">hydrothermal vent metagenome</name>
    <dbReference type="NCBI Taxonomy" id="652676"/>
    <lineage>
        <taxon>unclassified sequences</taxon>
        <taxon>metagenomes</taxon>
        <taxon>ecological metagenomes</taxon>
    </lineage>
</organism>
<dbReference type="AlphaFoldDB" id="A0A3B0TM78"/>
<protein>
    <submittedName>
        <fullName evidence="1">Uncharacterized protein</fullName>
    </submittedName>
</protein>
<evidence type="ECO:0000313" key="1">
    <source>
        <dbReference type="EMBL" id="VAW13319.1"/>
    </source>
</evidence>
<reference evidence="1" key="1">
    <citation type="submission" date="2018-06" db="EMBL/GenBank/DDBJ databases">
        <authorList>
            <person name="Zhirakovskaya E."/>
        </authorList>
    </citation>
    <scope>NUCLEOTIDE SEQUENCE</scope>
</reference>
<sequence>MGVQKLREELHNYINQADERFLKMVYAMSKEYQGPGIVGYNVDGSPITKESLVKRAKAASQRVKSGDFITQEEVEKEVGDW</sequence>